<reference evidence="2 3" key="2">
    <citation type="submission" date="2018-06" db="EMBL/GenBank/DDBJ databases">
        <title>Metagenomic assembly of (sub)arctic Cyanobacteria and their associated microbiome from non-axenic cultures.</title>
        <authorList>
            <person name="Baurain D."/>
        </authorList>
    </citation>
    <scope>NUCLEOTIDE SEQUENCE [LARGE SCALE GENOMIC DNA]</scope>
    <source>
        <strain evidence="2">ULC027bin1</strain>
    </source>
</reference>
<protein>
    <submittedName>
        <fullName evidence="2">Uncharacterized protein</fullName>
    </submittedName>
</protein>
<evidence type="ECO:0000313" key="2">
    <source>
        <dbReference type="EMBL" id="PZO46501.1"/>
    </source>
</evidence>
<dbReference type="EMBL" id="QBMP01000307">
    <property type="protein sequence ID" value="PZO46501.1"/>
    <property type="molecule type" value="Genomic_DNA"/>
</dbReference>
<reference evidence="3" key="1">
    <citation type="submission" date="2018-04" db="EMBL/GenBank/DDBJ databases">
        <authorList>
            <person name="Cornet L."/>
        </authorList>
    </citation>
    <scope>NUCLEOTIDE SEQUENCE [LARGE SCALE GENOMIC DNA]</scope>
</reference>
<comment type="caution">
    <text evidence="2">The sequence shown here is derived from an EMBL/GenBank/DDBJ whole genome shotgun (WGS) entry which is preliminary data.</text>
</comment>
<sequence length="229" mass="24095">VVTRSGEIVVETTVTAPDGSTGSMSRGLNPTTGEFVYHYAFLDGIPRALRWVRTEPAMVPGRGTPLETYMTMRQMRLLEGRAGSSGNGLFFATPRSVHLSTIINIRTVAQLAVAERAGLSLNEGILNTHSVQYATNSIVQGGGRISGARVSGGYRTAAINELTPTALESNGLSRNFLQENGIPPGYQVLTGFEIDLTVVPAGSASGGGGTPPPLVIPPALGTDTERRDE</sequence>
<feature type="non-terminal residue" evidence="2">
    <location>
        <position position="1"/>
    </location>
</feature>
<organism evidence="2 3">
    <name type="scientific">Phormidesmis priestleyi</name>
    <dbReference type="NCBI Taxonomy" id="268141"/>
    <lineage>
        <taxon>Bacteria</taxon>
        <taxon>Bacillati</taxon>
        <taxon>Cyanobacteriota</taxon>
        <taxon>Cyanophyceae</taxon>
        <taxon>Leptolyngbyales</taxon>
        <taxon>Leptolyngbyaceae</taxon>
        <taxon>Phormidesmis</taxon>
    </lineage>
</organism>
<dbReference type="Proteomes" id="UP000249794">
    <property type="component" value="Unassembled WGS sequence"/>
</dbReference>
<feature type="region of interest" description="Disordered" evidence="1">
    <location>
        <begin position="203"/>
        <end position="229"/>
    </location>
</feature>
<dbReference type="AlphaFoldDB" id="A0A2W4YH22"/>
<gene>
    <name evidence="2" type="ORF">DCF15_20180</name>
</gene>
<name>A0A2W4YH22_9CYAN</name>
<evidence type="ECO:0000313" key="3">
    <source>
        <dbReference type="Proteomes" id="UP000249794"/>
    </source>
</evidence>
<accession>A0A2W4YH22</accession>
<proteinExistence type="predicted"/>
<evidence type="ECO:0000256" key="1">
    <source>
        <dbReference type="SAM" id="MobiDB-lite"/>
    </source>
</evidence>